<feature type="region of interest" description="Disordered" evidence="1">
    <location>
        <begin position="132"/>
        <end position="158"/>
    </location>
</feature>
<evidence type="ECO:0000313" key="2">
    <source>
        <dbReference type="EMBL" id="CAG9834886.1"/>
    </source>
</evidence>
<dbReference type="EMBL" id="OU898280">
    <property type="protein sequence ID" value="CAG9834886.1"/>
    <property type="molecule type" value="Genomic_DNA"/>
</dbReference>
<protein>
    <submittedName>
        <fullName evidence="2">Uncharacterized protein</fullName>
    </submittedName>
</protein>
<organism evidence="2 3">
    <name type="scientific">Diabrotica balteata</name>
    <name type="common">Banded cucumber beetle</name>
    <dbReference type="NCBI Taxonomy" id="107213"/>
    <lineage>
        <taxon>Eukaryota</taxon>
        <taxon>Metazoa</taxon>
        <taxon>Ecdysozoa</taxon>
        <taxon>Arthropoda</taxon>
        <taxon>Hexapoda</taxon>
        <taxon>Insecta</taxon>
        <taxon>Pterygota</taxon>
        <taxon>Neoptera</taxon>
        <taxon>Endopterygota</taxon>
        <taxon>Coleoptera</taxon>
        <taxon>Polyphaga</taxon>
        <taxon>Cucujiformia</taxon>
        <taxon>Chrysomeloidea</taxon>
        <taxon>Chrysomelidae</taxon>
        <taxon>Galerucinae</taxon>
        <taxon>Diabroticina</taxon>
        <taxon>Diabroticites</taxon>
        <taxon>Diabrotica</taxon>
    </lineage>
</organism>
<name>A0A9N9T384_DIABA</name>
<accession>A0A9N9T384</accession>
<dbReference type="AlphaFoldDB" id="A0A9N9T384"/>
<reference evidence="2" key="1">
    <citation type="submission" date="2022-01" db="EMBL/GenBank/DDBJ databases">
        <authorList>
            <person name="King R."/>
        </authorList>
    </citation>
    <scope>NUCLEOTIDE SEQUENCE</scope>
</reference>
<evidence type="ECO:0000256" key="1">
    <source>
        <dbReference type="SAM" id="MobiDB-lite"/>
    </source>
</evidence>
<keyword evidence="3" id="KW-1185">Reference proteome</keyword>
<dbReference type="OrthoDB" id="7485811at2759"/>
<evidence type="ECO:0000313" key="3">
    <source>
        <dbReference type="Proteomes" id="UP001153709"/>
    </source>
</evidence>
<feature type="region of interest" description="Disordered" evidence="1">
    <location>
        <begin position="251"/>
        <end position="270"/>
    </location>
</feature>
<feature type="compositionally biased region" description="Acidic residues" evidence="1">
    <location>
        <begin position="260"/>
        <end position="270"/>
    </location>
</feature>
<proteinExistence type="predicted"/>
<dbReference type="Proteomes" id="UP001153709">
    <property type="component" value="Chromosome 5"/>
</dbReference>
<gene>
    <name evidence="2" type="ORF">DIABBA_LOCUS8142</name>
</gene>
<sequence length="367" mass="41960">MQSSRGKHIANLAMANENSKTTMKVEETILDSTPSSSKNPVLQNDDYDCFSLMNRTAATAIWNIPSTSTSSCASYSSEQRSITVQNKIVILSDVKIQDSFDTEIKSADKVPLNQPPTVIEADQVDNLQEYQLDDNSDDDKDFNPLTEEEGSDSTDDNEVQETCRKICRWNKGDKSQWKRHLIKKRRNLGKLHVTKEGEFPPKTPKPVNCSRCRFHCTDNFSEEERMQLCSTSRLNIASTSNKYYQQIHSPLDFPGSGDKDSDDSISDPDYSTEEMCTKKAKTYIFSDSLPGVNNKDHVDVSSSKRLELKRYQTIDPSLDYSLFHFSENSKLKVTFQKMAPSWMYSVLLSMMKYVKKLWRYHISMQCS</sequence>